<dbReference type="EMBL" id="BAABDH010000041">
    <property type="protein sequence ID" value="GAA3941605.1"/>
    <property type="molecule type" value="Genomic_DNA"/>
</dbReference>
<reference evidence="10" key="1">
    <citation type="journal article" date="2019" name="Int. J. Syst. Evol. Microbiol.">
        <title>The Global Catalogue of Microorganisms (GCM) 10K type strain sequencing project: providing services to taxonomists for standard genome sequencing and annotation.</title>
        <authorList>
            <consortium name="The Broad Institute Genomics Platform"/>
            <consortium name="The Broad Institute Genome Sequencing Center for Infectious Disease"/>
            <person name="Wu L."/>
            <person name="Ma J."/>
        </authorList>
    </citation>
    <scope>NUCLEOTIDE SEQUENCE [LARGE SCALE GENOMIC DNA]</scope>
    <source>
        <strain evidence="10">JCM 17214</strain>
    </source>
</reference>
<dbReference type="PROSITE" id="PS51257">
    <property type="entry name" value="PROKAR_LIPOPROTEIN"/>
    <property type="match status" value="1"/>
</dbReference>
<evidence type="ECO:0000313" key="9">
    <source>
        <dbReference type="EMBL" id="GAA3941605.1"/>
    </source>
</evidence>
<comment type="similarity">
    <text evidence="6">Belongs to the peptidase M48 family.</text>
</comment>
<keyword evidence="3 6" id="KW-0378">Hydrolase</keyword>
<dbReference type="InterPro" id="IPR001915">
    <property type="entry name" value="Peptidase_M48"/>
</dbReference>
<evidence type="ECO:0000256" key="7">
    <source>
        <dbReference type="SAM" id="SignalP"/>
    </source>
</evidence>
<evidence type="ECO:0000256" key="6">
    <source>
        <dbReference type="RuleBase" id="RU003983"/>
    </source>
</evidence>
<comment type="cofactor">
    <cofactor evidence="6">
        <name>Zn(2+)</name>
        <dbReference type="ChEBI" id="CHEBI:29105"/>
    </cofactor>
    <text evidence="6">Binds 1 zinc ion per subunit.</text>
</comment>
<keyword evidence="1 6" id="KW-0645">Protease</keyword>
<name>A0ABP7NCL0_9BACT</name>
<evidence type="ECO:0000256" key="2">
    <source>
        <dbReference type="ARBA" id="ARBA00022723"/>
    </source>
</evidence>
<dbReference type="PANTHER" id="PTHR22726">
    <property type="entry name" value="METALLOENDOPEPTIDASE OMA1"/>
    <property type="match status" value="1"/>
</dbReference>
<feature type="domain" description="Peptidase M48" evidence="8">
    <location>
        <begin position="76"/>
        <end position="249"/>
    </location>
</feature>
<dbReference type="Gene3D" id="3.30.2010.10">
    <property type="entry name" value="Metalloproteases ('zincins'), catalytic domain"/>
    <property type="match status" value="1"/>
</dbReference>
<feature type="signal peptide" evidence="7">
    <location>
        <begin position="1"/>
        <end position="25"/>
    </location>
</feature>
<dbReference type="PANTHER" id="PTHR22726:SF1">
    <property type="entry name" value="METALLOENDOPEPTIDASE OMA1, MITOCHONDRIAL"/>
    <property type="match status" value="1"/>
</dbReference>
<keyword evidence="5 6" id="KW-0482">Metalloprotease</keyword>
<protein>
    <submittedName>
        <fullName evidence="9">M48 family metallopeptidase</fullName>
    </submittedName>
</protein>
<comment type="caution">
    <text evidence="9">The sequence shown here is derived from an EMBL/GenBank/DDBJ whole genome shotgun (WGS) entry which is preliminary data.</text>
</comment>
<keyword evidence="4 6" id="KW-0862">Zinc</keyword>
<evidence type="ECO:0000256" key="4">
    <source>
        <dbReference type="ARBA" id="ARBA00022833"/>
    </source>
</evidence>
<evidence type="ECO:0000256" key="3">
    <source>
        <dbReference type="ARBA" id="ARBA00022801"/>
    </source>
</evidence>
<evidence type="ECO:0000313" key="10">
    <source>
        <dbReference type="Proteomes" id="UP001499909"/>
    </source>
</evidence>
<keyword evidence="10" id="KW-1185">Reference proteome</keyword>
<proteinExistence type="inferred from homology"/>
<organism evidence="9 10">
    <name type="scientific">Hymenobacter algoricola</name>
    <dbReference type="NCBI Taxonomy" id="486267"/>
    <lineage>
        <taxon>Bacteria</taxon>
        <taxon>Pseudomonadati</taxon>
        <taxon>Bacteroidota</taxon>
        <taxon>Cytophagia</taxon>
        <taxon>Cytophagales</taxon>
        <taxon>Hymenobacteraceae</taxon>
        <taxon>Hymenobacter</taxon>
    </lineage>
</organism>
<accession>A0ABP7NCL0</accession>
<gene>
    <name evidence="9" type="ORF">GCM10022406_26880</name>
</gene>
<dbReference type="Pfam" id="PF01435">
    <property type="entry name" value="Peptidase_M48"/>
    <property type="match status" value="1"/>
</dbReference>
<feature type="chain" id="PRO_5045203051" evidence="7">
    <location>
        <begin position="26"/>
        <end position="273"/>
    </location>
</feature>
<evidence type="ECO:0000259" key="8">
    <source>
        <dbReference type="Pfam" id="PF01435"/>
    </source>
</evidence>
<evidence type="ECO:0000256" key="1">
    <source>
        <dbReference type="ARBA" id="ARBA00022670"/>
    </source>
</evidence>
<evidence type="ECO:0000256" key="5">
    <source>
        <dbReference type="ARBA" id="ARBA00023049"/>
    </source>
</evidence>
<dbReference type="InterPro" id="IPR051156">
    <property type="entry name" value="Mito/Outer_Membr_Metalloprot"/>
</dbReference>
<sequence>MRQLLSQSLLFLSLTTAAVSVSSCAKDGEGGDGVLLFSVQDDIDLGAKVAAQTDSTYRAKGQLLEPTDSRNRQAYAYLGTVVNKVLNSGKLEHRNDFVWDVKIIKDDATLNAFASPGGHIYVFSGLIKYLDHEDQLAGVLAHEIAHADRRHTSRQLQQQYGIGVLLSLLLGENPNQLAQIAAGLGQLKFSRDFEKEADTYSVIYLSGTDYACDGAAGFFIKTQAAGGGNPPEFLSTHPNPDNRVEAIQAKAAELNCRNKTQSDTNLAGLKAVL</sequence>
<keyword evidence="2" id="KW-0479">Metal-binding</keyword>
<dbReference type="RefSeq" id="WP_345114767.1">
    <property type="nucleotide sequence ID" value="NZ_BAABDH010000041.1"/>
</dbReference>
<dbReference type="Proteomes" id="UP001499909">
    <property type="component" value="Unassembled WGS sequence"/>
</dbReference>
<keyword evidence="7" id="KW-0732">Signal</keyword>